<feature type="compositionally biased region" description="Basic and acidic residues" evidence="1">
    <location>
        <begin position="30"/>
        <end position="40"/>
    </location>
</feature>
<evidence type="ECO:0000256" key="2">
    <source>
        <dbReference type="SAM" id="SignalP"/>
    </source>
</evidence>
<protein>
    <submittedName>
        <fullName evidence="3">Uncharacterized protein</fullName>
    </submittedName>
</protein>
<feature type="signal peptide" evidence="2">
    <location>
        <begin position="1"/>
        <end position="20"/>
    </location>
</feature>
<sequence length="56" mass="6049">MPALAVLSCCLPAAVFSCLATRKSTLARSRAPEDRPRRETGASGCTTRRRRTASQL</sequence>
<gene>
    <name evidence="3" type="ORF">Zm00014a_030957</name>
</gene>
<evidence type="ECO:0000256" key="1">
    <source>
        <dbReference type="SAM" id="MobiDB-lite"/>
    </source>
</evidence>
<name>A0A3L6E4V2_MAIZE</name>
<feature type="region of interest" description="Disordered" evidence="1">
    <location>
        <begin position="27"/>
        <end position="56"/>
    </location>
</feature>
<feature type="chain" id="PRO_5018081710" evidence="2">
    <location>
        <begin position="21"/>
        <end position="56"/>
    </location>
</feature>
<accession>A0A3L6E4V2</accession>
<reference evidence="3" key="1">
    <citation type="journal article" date="2018" name="Nat. Genet.">
        <title>Extensive intraspecific gene order and gene structural variations between Mo17 and other maize genomes.</title>
        <authorList>
            <person name="Sun S."/>
            <person name="Zhou Y."/>
            <person name="Chen J."/>
            <person name="Shi J."/>
            <person name="Zhao H."/>
            <person name="Zhao H."/>
            <person name="Song W."/>
            <person name="Zhang M."/>
            <person name="Cui Y."/>
            <person name="Dong X."/>
            <person name="Liu H."/>
            <person name="Ma X."/>
            <person name="Jiao Y."/>
            <person name="Wang B."/>
            <person name="Wei X."/>
            <person name="Stein J.C."/>
            <person name="Glaubitz J.C."/>
            <person name="Lu F."/>
            <person name="Yu G."/>
            <person name="Liang C."/>
            <person name="Fengler K."/>
            <person name="Li B."/>
            <person name="Rafalski A."/>
            <person name="Schnable P.S."/>
            <person name="Ware D.H."/>
            <person name="Buckler E.S."/>
            <person name="Lai J."/>
        </authorList>
    </citation>
    <scope>NUCLEOTIDE SEQUENCE [LARGE SCALE GENOMIC DNA]</scope>
    <source>
        <tissue evidence="3">Seedling</tissue>
    </source>
</reference>
<dbReference type="Proteomes" id="UP000251960">
    <property type="component" value="Chromosome 7"/>
</dbReference>
<proteinExistence type="predicted"/>
<comment type="caution">
    <text evidence="3">The sequence shown here is derived from an EMBL/GenBank/DDBJ whole genome shotgun (WGS) entry which is preliminary data.</text>
</comment>
<feature type="compositionally biased region" description="Basic residues" evidence="1">
    <location>
        <begin position="47"/>
        <end position="56"/>
    </location>
</feature>
<organism evidence="3">
    <name type="scientific">Zea mays</name>
    <name type="common">Maize</name>
    <dbReference type="NCBI Taxonomy" id="4577"/>
    <lineage>
        <taxon>Eukaryota</taxon>
        <taxon>Viridiplantae</taxon>
        <taxon>Streptophyta</taxon>
        <taxon>Embryophyta</taxon>
        <taxon>Tracheophyta</taxon>
        <taxon>Spermatophyta</taxon>
        <taxon>Magnoliopsida</taxon>
        <taxon>Liliopsida</taxon>
        <taxon>Poales</taxon>
        <taxon>Poaceae</taxon>
        <taxon>PACMAD clade</taxon>
        <taxon>Panicoideae</taxon>
        <taxon>Andropogonodae</taxon>
        <taxon>Andropogoneae</taxon>
        <taxon>Tripsacinae</taxon>
        <taxon>Zea</taxon>
    </lineage>
</organism>
<evidence type="ECO:0000313" key="3">
    <source>
        <dbReference type="EMBL" id="PWZ15916.1"/>
    </source>
</evidence>
<keyword evidence="2" id="KW-0732">Signal</keyword>
<dbReference type="AlphaFoldDB" id="A0A3L6E4V2"/>
<dbReference type="EMBL" id="NCVQ01000008">
    <property type="protein sequence ID" value="PWZ15916.1"/>
    <property type="molecule type" value="Genomic_DNA"/>
</dbReference>